<reference evidence="2" key="1">
    <citation type="journal article" date="2011" name="PLoS Genet.">
        <title>Genomic analysis of the necrotrophic fungal pathogens Sclerotinia sclerotiorum and Botrytis cinerea.</title>
        <authorList>
            <person name="Amselem J."/>
            <person name="Cuomo C.A."/>
            <person name="van Kan J.A."/>
            <person name="Viaud M."/>
            <person name="Benito E.P."/>
            <person name="Couloux A."/>
            <person name="Coutinho P.M."/>
            <person name="de Vries R.P."/>
            <person name="Dyer P.S."/>
            <person name="Fillinger S."/>
            <person name="Fournier E."/>
            <person name="Gout L."/>
            <person name="Hahn M."/>
            <person name="Kohn L."/>
            <person name="Lapalu N."/>
            <person name="Plummer K.M."/>
            <person name="Pradier J.M."/>
            <person name="Quevillon E."/>
            <person name="Sharon A."/>
            <person name="Simon A."/>
            <person name="ten Have A."/>
            <person name="Tudzynski B."/>
            <person name="Tudzynski P."/>
            <person name="Wincker P."/>
            <person name="Andrew M."/>
            <person name="Anthouard V."/>
            <person name="Beever R.E."/>
            <person name="Beffa R."/>
            <person name="Benoit I."/>
            <person name="Bouzid O."/>
            <person name="Brault B."/>
            <person name="Chen Z."/>
            <person name="Choquer M."/>
            <person name="Collemare J."/>
            <person name="Cotton P."/>
            <person name="Danchin E.G."/>
            <person name="Da Silva C."/>
            <person name="Gautier A."/>
            <person name="Giraud C."/>
            <person name="Giraud T."/>
            <person name="Gonzalez C."/>
            <person name="Grossetete S."/>
            <person name="Guldener U."/>
            <person name="Henrissat B."/>
            <person name="Howlett B.J."/>
            <person name="Kodira C."/>
            <person name="Kretschmer M."/>
            <person name="Lappartient A."/>
            <person name="Leroch M."/>
            <person name="Levis C."/>
            <person name="Mauceli E."/>
            <person name="Neuveglise C."/>
            <person name="Oeser B."/>
            <person name="Pearson M."/>
            <person name="Poulain J."/>
            <person name="Poussereau N."/>
            <person name="Quesneville H."/>
            <person name="Rascle C."/>
            <person name="Schumacher J."/>
            <person name="Segurens B."/>
            <person name="Sexton A."/>
            <person name="Silva E."/>
            <person name="Sirven C."/>
            <person name="Soanes D.M."/>
            <person name="Talbot N.J."/>
            <person name="Templeton M."/>
            <person name="Yandava C."/>
            <person name="Yarden O."/>
            <person name="Zeng Q."/>
            <person name="Rollins J.A."/>
            <person name="Lebrun M.H."/>
            <person name="Dickman M."/>
        </authorList>
    </citation>
    <scope>NUCLEOTIDE SEQUENCE [LARGE SCALE GENOMIC DNA]</scope>
    <source>
        <strain evidence="2">ATCC 18683 / 1980 / Ss-1</strain>
    </source>
</reference>
<dbReference type="InParanoid" id="A7EXW2"/>
<dbReference type="STRING" id="665079.A7EXW2"/>
<proteinExistence type="predicted"/>
<dbReference type="GeneID" id="5484886"/>
<organism evidence="1 2">
    <name type="scientific">Sclerotinia sclerotiorum (strain ATCC 18683 / 1980 / Ss-1)</name>
    <name type="common">White mold</name>
    <name type="synonym">Whetzelinia sclerotiorum</name>
    <dbReference type="NCBI Taxonomy" id="665079"/>
    <lineage>
        <taxon>Eukaryota</taxon>
        <taxon>Fungi</taxon>
        <taxon>Dikarya</taxon>
        <taxon>Ascomycota</taxon>
        <taxon>Pezizomycotina</taxon>
        <taxon>Leotiomycetes</taxon>
        <taxon>Helotiales</taxon>
        <taxon>Sclerotiniaceae</taxon>
        <taxon>Sclerotinia</taxon>
    </lineage>
</organism>
<accession>A7EXW2</accession>
<dbReference type="Proteomes" id="UP000001312">
    <property type="component" value="Unassembled WGS sequence"/>
</dbReference>
<dbReference type="EMBL" id="CH476635">
    <property type="protein sequence ID" value="EDN94304.1"/>
    <property type="molecule type" value="Genomic_DNA"/>
</dbReference>
<sequence>MAWMYNCMGAALTTHLGLHVVEYQKIAGISPEDKDSRIRTFWLWFRIDRTRV</sequence>
<dbReference type="HOGENOM" id="CLU_3088698_0_0_1"/>
<keyword evidence="2" id="KW-1185">Reference proteome</keyword>
<gene>
    <name evidence="1" type="ORF">SS1G_10177</name>
</gene>
<dbReference type="RefSeq" id="XP_001588630.1">
    <property type="nucleotide sequence ID" value="XM_001588580.1"/>
</dbReference>
<dbReference type="AlphaFoldDB" id="A7EXW2"/>
<evidence type="ECO:0000313" key="1">
    <source>
        <dbReference type="EMBL" id="EDN94304.1"/>
    </source>
</evidence>
<evidence type="ECO:0000313" key="2">
    <source>
        <dbReference type="Proteomes" id="UP000001312"/>
    </source>
</evidence>
<dbReference type="KEGG" id="ssl:SS1G_10177"/>
<protein>
    <recommendedName>
        <fullName evidence="3">Transcription factor domain-containing protein</fullName>
    </recommendedName>
</protein>
<name>A7EXW2_SCLS1</name>
<evidence type="ECO:0008006" key="3">
    <source>
        <dbReference type="Google" id="ProtNLM"/>
    </source>
</evidence>